<accession>A0ABV3TV84</accession>
<evidence type="ECO:0000256" key="1">
    <source>
        <dbReference type="SAM" id="Phobius"/>
    </source>
</evidence>
<protein>
    <submittedName>
        <fullName evidence="2">Uncharacterized protein</fullName>
    </submittedName>
</protein>
<gene>
    <name evidence="2" type="ORF">AB4875_08190</name>
</gene>
<feature type="transmembrane region" description="Helical" evidence="1">
    <location>
        <begin position="40"/>
        <end position="58"/>
    </location>
</feature>
<organism evidence="2 3">
    <name type="scientific">Zhongshania arctica</name>
    <dbReference type="NCBI Taxonomy" id="3238302"/>
    <lineage>
        <taxon>Bacteria</taxon>
        <taxon>Pseudomonadati</taxon>
        <taxon>Pseudomonadota</taxon>
        <taxon>Gammaproteobacteria</taxon>
        <taxon>Cellvibrionales</taxon>
        <taxon>Spongiibacteraceae</taxon>
        <taxon>Zhongshania</taxon>
    </lineage>
</organism>
<name>A0ABV3TV84_9GAMM</name>
<keyword evidence="1" id="KW-1133">Transmembrane helix</keyword>
<evidence type="ECO:0000313" key="2">
    <source>
        <dbReference type="EMBL" id="MEX1665468.1"/>
    </source>
</evidence>
<sequence>MANLLTILAILFIALMVLVPLIERFGPQPSPEQQSKIRRWILPLVGLSLALALFKSFMD</sequence>
<keyword evidence="1" id="KW-0812">Transmembrane</keyword>
<keyword evidence="1" id="KW-0472">Membrane</keyword>
<keyword evidence="3" id="KW-1185">Reference proteome</keyword>
<dbReference type="EMBL" id="JBFRYB010000001">
    <property type="protein sequence ID" value="MEX1665468.1"/>
    <property type="molecule type" value="Genomic_DNA"/>
</dbReference>
<evidence type="ECO:0000313" key="3">
    <source>
        <dbReference type="Proteomes" id="UP001557484"/>
    </source>
</evidence>
<dbReference type="RefSeq" id="WP_368375571.1">
    <property type="nucleotide sequence ID" value="NZ_JBFRYB010000001.1"/>
</dbReference>
<proteinExistence type="predicted"/>
<dbReference type="Proteomes" id="UP001557484">
    <property type="component" value="Unassembled WGS sequence"/>
</dbReference>
<comment type="caution">
    <text evidence="2">The sequence shown here is derived from an EMBL/GenBank/DDBJ whole genome shotgun (WGS) entry which is preliminary data.</text>
</comment>
<reference evidence="2 3" key="1">
    <citation type="journal article" date="2011" name="Int. J. Syst. Evol. Microbiol.">
        <title>Zhongshania antarctica gen. nov., sp. nov. and Zhongshania guokunii sp. nov., gammaproteobacteria respectively isolated from coastal attached (fast) ice and surface seawater of the Antarctic.</title>
        <authorList>
            <person name="Li H.J."/>
            <person name="Zhang X.Y."/>
            <person name="Chen C.X."/>
            <person name="Zhang Y.J."/>
            <person name="Gao Z.M."/>
            <person name="Yu Y."/>
            <person name="Chen X.L."/>
            <person name="Chen B."/>
            <person name="Zhang Y.Z."/>
        </authorList>
    </citation>
    <scope>NUCLEOTIDE SEQUENCE [LARGE SCALE GENOMIC DNA]</scope>
    <source>
        <strain evidence="2 3">R06B22</strain>
    </source>
</reference>